<sequence>MEIILMFTTALLALVCAQDIGFPGLRDEDPPGKQPPRLSDNRIPIHIPGRCPENQILYPGDQKHDWVCDCGPGFIYLPSADGCFAAYRKGPCPDNQILILPKGKVVPECVSNPCRTDGFVRYEDQCYELDKSGGPCKPASEGGGIFGVNGTTFALECLKDTQPLNLINFPSNCPPGSRRSASNCRPEY</sequence>
<evidence type="ECO:0000256" key="1">
    <source>
        <dbReference type="SAM" id="SignalP"/>
    </source>
</evidence>
<organism evidence="3 4">
    <name type="scientific">Ignelater luminosus</name>
    <name type="common">Cucubano</name>
    <name type="synonym">Pyrophorus luminosus</name>
    <dbReference type="NCBI Taxonomy" id="2038154"/>
    <lineage>
        <taxon>Eukaryota</taxon>
        <taxon>Metazoa</taxon>
        <taxon>Ecdysozoa</taxon>
        <taxon>Arthropoda</taxon>
        <taxon>Hexapoda</taxon>
        <taxon>Insecta</taxon>
        <taxon>Pterygota</taxon>
        <taxon>Neoptera</taxon>
        <taxon>Endopterygota</taxon>
        <taxon>Coleoptera</taxon>
        <taxon>Polyphaga</taxon>
        <taxon>Elateriformia</taxon>
        <taxon>Elateroidea</taxon>
        <taxon>Elateridae</taxon>
        <taxon>Agrypninae</taxon>
        <taxon>Pyrophorini</taxon>
        <taxon>Ignelater</taxon>
    </lineage>
</organism>
<name>A0A8K0D7Q4_IGNLU</name>
<dbReference type="Proteomes" id="UP000801492">
    <property type="component" value="Unassembled WGS sequence"/>
</dbReference>
<feature type="domain" description="DUF4789" evidence="2">
    <location>
        <begin position="50"/>
        <end position="136"/>
    </location>
</feature>
<evidence type="ECO:0000259" key="2">
    <source>
        <dbReference type="Pfam" id="PF16033"/>
    </source>
</evidence>
<feature type="chain" id="PRO_5035434198" description="DUF4789 domain-containing protein" evidence="1">
    <location>
        <begin position="18"/>
        <end position="188"/>
    </location>
</feature>
<keyword evidence="4" id="KW-1185">Reference proteome</keyword>
<dbReference type="Pfam" id="PF16033">
    <property type="entry name" value="DUF4789"/>
    <property type="match status" value="1"/>
</dbReference>
<dbReference type="EMBL" id="VTPC01003925">
    <property type="protein sequence ID" value="KAF2897802.1"/>
    <property type="molecule type" value="Genomic_DNA"/>
</dbReference>
<evidence type="ECO:0000313" key="4">
    <source>
        <dbReference type="Proteomes" id="UP000801492"/>
    </source>
</evidence>
<evidence type="ECO:0000313" key="3">
    <source>
        <dbReference type="EMBL" id="KAF2897802.1"/>
    </source>
</evidence>
<dbReference type="PANTHER" id="PTHR21177">
    <property type="entry name" value="IP06524P-RELATED"/>
    <property type="match status" value="1"/>
</dbReference>
<comment type="caution">
    <text evidence="3">The sequence shown here is derived from an EMBL/GenBank/DDBJ whole genome shotgun (WGS) entry which is preliminary data.</text>
</comment>
<reference evidence="3" key="1">
    <citation type="submission" date="2019-08" db="EMBL/GenBank/DDBJ databases">
        <title>The genome of the North American firefly Photinus pyralis.</title>
        <authorList>
            <consortium name="Photinus pyralis genome working group"/>
            <person name="Fallon T.R."/>
            <person name="Sander Lower S.E."/>
            <person name="Weng J.-K."/>
        </authorList>
    </citation>
    <scope>NUCLEOTIDE SEQUENCE</scope>
    <source>
        <strain evidence="3">TRF0915ILg1</strain>
        <tissue evidence="3">Whole body</tissue>
    </source>
</reference>
<proteinExistence type="predicted"/>
<dbReference type="InterPro" id="IPR031993">
    <property type="entry name" value="DUF4789"/>
</dbReference>
<keyword evidence="1" id="KW-0732">Signal</keyword>
<feature type="signal peptide" evidence="1">
    <location>
        <begin position="1"/>
        <end position="17"/>
    </location>
</feature>
<gene>
    <name evidence="3" type="ORF">ILUMI_08389</name>
</gene>
<accession>A0A8K0D7Q4</accession>
<protein>
    <recommendedName>
        <fullName evidence="2">DUF4789 domain-containing protein</fullName>
    </recommendedName>
</protein>
<dbReference type="OrthoDB" id="6338576at2759"/>
<dbReference type="AlphaFoldDB" id="A0A8K0D7Q4"/>
<dbReference type="PANTHER" id="PTHR21177:SF4">
    <property type="entry name" value="IP06524P"/>
    <property type="match status" value="1"/>
</dbReference>